<sequence length="136" mass="14395">MCISSDAANLDDLTRAKYLMVDSPRPKPERKGHACIKVVTHRSRTDAQTKKSAWARAVLHIAAMLSAVIAILAALIATFNQSTSDTLTISATSGLAAAGAIPLLEIVVVEVSNPADFQSVSAVSTGIRPKVRRCKP</sequence>
<feature type="transmembrane region" description="Helical" evidence="1">
    <location>
        <begin position="57"/>
        <end position="79"/>
    </location>
</feature>
<evidence type="ECO:0000313" key="3">
    <source>
        <dbReference type="Proteomes" id="UP000193317"/>
    </source>
</evidence>
<dbReference type="EMBL" id="LQPW01000019">
    <property type="protein sequence ID" value="ORX14285.1"/>
    <property type="molecule type" value="Genomic_DNA"/>
</dbReference>
<reference evidence="2 3" key="1">
    <citation type="submission" date="2016-01" db="EMBL/GenBank/DDBJ databases">
        <title>The new phylogeny of the genus Mycobacterium.</title>
        <authorList>
            <person name="Tarcisio F."/>
            <person name="Conor M."/>
            <person name="Antonella G."/>
            <person name="Elisabetta G."/>
            <person name="Giulia F.S."/>
            <person name="Sara T."/>
            <person name="Anna F."/>
            <person name="Clotilde B."/>
            <person name="Roberto B."/>
            <person name="Veronica D.S."/>
            <person name="Fabio R."/>
            <person name="Monica P."/>
            <person name="Olivier J."/>
            <person name="Enrico T."/>
            <person name="Nicola S."/>
        </authorList>
    </citation>
    <scope>NUCLEOTIDE SEQUENCE [LARGE SCALE GENOMIC DNA]</scope>
    <source>
        <strain evidence="2 3">DSM 44166</strain>
    </source>
</reference>
<protein>
    <submittedName>
        <fullName evidence="2">Uncharacterized protein</fullName>
    </submittedName>
</protein>
<comment type="caution">
    <text evidence="2">The sequence shown here is derived from an EMBL/GenBank/DDBJ whole genome shotgun (WGS) entry which is preliminary data.</text>
</comment>
<name>A0A1X2F788_MYCSZ</name>
<organism evidence="2 3">
    <name type="scientific">Mycobacterium szulgai</name>
    <dbReference type="NCBI Taxonomy" id="1787"/>
    <lineage>
        <taxon>Bacteria</taxon>
        <taxon>Bacillati</taxon>
        <taxon>Actinomycetota</taxon>
        <taxon>Actinomycetes</taxon>
        <taxon>Mycobacteriales</taxon>
        <taxon>Mycobacteriaceae</taxon>
        <taxon>Mycobacterium</taxon>
    </lineage>
</organism>
<proteinExistence type="predicted"/>
<gene>
    <name evidence="2" type="ORF">AWC27_20370</name>
</gene>
<evidence type="ECO:0000256" key="1">
    <source>
        <dbReference type="SAM" id="Phobius"/>
    </source>
</evidence>
<keyword evidence="1" id="KW-0812">Transmembrane</keyword>
<dbReference type="RefSeq" id="WP_085669529.1">
    <property type="nucleotide sequence ID" value="NZ_JACKRU010000752.1"/>
</dbReference>
<keyword evidence="1" id="KW-1133">Transmembrane helix</keyword>
<dbReference type="AlphaFoldDB" id="A0A1X2F788"/>
<dbReference type="Proteomes" id="UP000193317">
    <property type="component" value="Unassembled WGS sequence"/>
</dbReference>
<evidence type="ECO:0000313" key="2">
    <source>
        <dbReference type="EMBL" id="ORX14285.1"/>
    </source>
</evidence>
<keyword evidence="1" id="KW-0472">Membrane</keyword>
<accession>A0A1X2F788</accession>
<keyword evidence="3" id="KW-1185">Reference proteome</keyword>